<dbReference type="AlphaFoldDB" id="A0AA37T9H7"/>
<evidence type="ECO:0000313" key="6">
    <source>
        <dbReference type="EMBL" id="GLS26366.1"/>
    </source>
</evidence>
<dbReference type="PRINTS" id="PR01023">
    <property type="entry name" value="NAFLGMOTY"/>
</dbReference>
<dbReference type="SUPFAM" id="SSF103088">
    <property type="entry name" value="OmpA-like"/>
    <property type="match status" value="1"/>
</dbReference>
<dbReference type="Proteomes" id="UP001156870">
    <property type="component" value="Unassembled WGS sequence"/>
</dbReference>
<feature type="domain" description="OmpA-like" evidence="5">
    <location>
        <begin position="99"/>
        <end position="215"/>
    </location>
</feature>
<keyword evidence="7" id="KW-1185">Reference proteome</keyword>
<dbReference type="PRINTS" id="PR01021">
    <property type="entry name" value="OMPADOMAIN"/>
</dbReference>
<evidence type="ECO:0000259" key="5">
    <source>
        <dbReference type="PROSITE" id="PS51123"/>
    </source>
</evidence>
<keyword evidence="2 4" id="KW-0472">Membrane</keyword>
<name>A0AA37T9H7_9GAMM</name>
<dbReference type="GO" id="GO:0009279">
    <property type="term" value="C:cell outer membrane"/>
    <property type="evidence" value="ECO:0007669"/>
    <property type="project" value="UniProtKB-SubCell"/>
</dbReference>
<dbReference type="InterPro" id="IPR050330">
    <property type="entry name" value="Bact_OuterMem_StrucFunc"/>
</dbReference>
<dbReference type="CDD" id="cd07185">
    <property type="entry name" value="OmpA_C-like"/>
    <property type="match status" value="1"/>
</dbReference>
<dbReference type="Pfam" id="PF00691">
    <property type="entry name" value="OmpA"/>
    <property type="match status" value="1"/>
</dbReference>
<dbReference type="Gene3D" id="3.30.1330.60">
    <property type="entry name" value="OmpA-like domain"/>
    <property type="match status" value="1"/>
</dbReference>
<protein>
    <submittedName>
        <fullName evidence="6">Porin</fullName>
    </submittedName>
</protein>
<sequence length="215" mass="22346">MIKKLALVSAMAVAVGCTSIDPYTGQQKTSNTAKGAGIGAIAGAVLGAAANKDDRGKGALAGAVAGGAVGGGIGYYMDRQEAALRERLAGSGVQVQREGDNIRLVMPGNITFNTGQYNIRPQFYNVLDSVALVLVEFDQTAIKVAGHTDSTGSLSTNQTLSEQRAESVRGYLVNKQIKSGRIQAAGYGPRYPVASNSTSSGRSANRRVELELLPL</sequence>
<dbReference type="PROSITE" id="PS51257">
    <property type="entry name" value="PROKAR_LIPOPROTEIN"/>
    <property type="match status" value="1"/>
</dbReference>
<comment type="caution">
    <text evidence="6">The sequence shown here is derived from an EMBL/GenBank/DDBJ whole genome shotgun (WGS) entry which is preliminary data.</text>
</comment>
<dbReference type="InterPro" id="IPR036737">
    <property type="entry name" value="OmpA-like_sf"/>
</dbReference>
<dbReference type="PROSITE" id="PS51123">
    <property type="entry name" value="OMPA_2"/>
    <property type="match status" value="1"/>
</dbReference>
<evidence type="ECO:0000313" key="7">
    <source>
        <dbReference type="Proteomes" id="UP001156870"/>
    </source>
</evidence>
<gene>
    <name evidence="6" type="primary">ompA</name>
    <name evidence="6" type="ORF">GCM10007877_20810</name>
</gene>
<reference evidence="6 7" key="1">
    <citation type="journal article" date="2014" name="Int. J. Syst. Evol. Microbiol.">
        <title>Complete genome sequence of Corynebacterium casei LMG S-19264T (=DSM 44701T), isolated from a smear-ripened cheese.</title>
        <authorList>
            <consortium name="US DOE Joint Genome Institute (JGI-PGF)"/>
            <person name="Walter F."/>
            <person name="Albersmeier A."/>
            <person name="Kalinowski J."/>
            <person name="Ruckert C."/>
        </authorList>
    </citation>
    <scope>NUCLEOTIDE SEQUENCE [LARGE SCALE GENOMIC DNA]</scope>
    <source>
        <strain evidence="6 7">NBRC 110095</strain>
    </source>
</reference>
<dbReference type="PANTHER" id="PTHR30329:SF21">
    <property type="entry name" value="LIPOPROTEIN YIAD-RELATED"/>
    <property type="match status" value="1"/>
</dbReference>
<evidence type="ECO:0000256" key="1">
    <source>
        <dbReference type="ARBA" id="ARBA00004442"/>
    </source>
</evidence>
<accession>A0AA37T9H7</accession>
<proteinExistence type="predicted"/>
<evidence type="ECO:0000256" key="3">
    <source>
        <dbReference type="ARBA" id="ARBA00023237"/>
    </source>
</evidence>
<dbReference type="InterPro" id="IPR006664">
    <property type="entry name" value="OMP_bac"/>
</dbReference>
<dbReference type="InterPro" id="IPR006665">
    <property type="entry name" value="OmpA-like"/>
</dbReference>
<evidence type="ECO:0000256" key="4">
    <source>
        <dbReference type="PROSITE-ProRule" id="PRU00473"/>
    </source>
</evidence>
<comment type="subcellular location">
    <subcellularLocation>
        <location evidence="1">Cell outer membrane</location>
    </subcellularLocation>
</comment>
<dbReference type="EMBL" id="BSPD01000045">
    <property type="protein sequence ID" value="GLS26366.1"/>
    <property type="molecule type" value="Genomic_DNA"/>
</dbReference>
<keyword evidence="3" id="KW-0998">Cell outer membrane</keyword>
<dbReference type="InterPro" id="IPR039567">
    <property type="entry name" value="Gly-zipper"/>
</dbReference>
<dbReference type="PANTHER" id="PTHR30329">
    <property type="entry name" value="STATOR ELEMENT OF FLAGELLAR MOTOR COMPLEX"/>
    <property type="match status" value="1"/>
</dbReference>
<dbReference type="Pfam" id="PF13488">
    <property type="entry name" value="Gly-zipper_Omp"/>
    <property type="match status" value="1"/>
</dbReference>
<organism evidence="6 7">
    <name type="scientific">Marinibactrum halimedae</name>
    <dbReference type="NCBI Taxonomy" id="1444977"/>
    <lineage>
        <taxon>Bacteria</taxon>
        <taxon>Pseudomonadati</taxon>
        <taxon>Pseudomonadota</taxon>
        <taxon>Gammaproteobacteria</taxon>
        <taxon>Cellvibrionales</taxon>
        <taxon>Cellvibrionaceae</taxon>
        <taxon>Marinibactrum</taxon>
    </lineage>
</organism>
<evidence type="ECO:0000256" key="2">
    <source>
        <dbReference type="ARBA" id="ARBA00023136"/>
    </source>
</evidence>